<evidence type="ECO:0000313" key="3">
    <source>
        <dbReference type="Proteomes" id="UP000663292"/>
    </source>
</evidence>
<feature type="compositionally biased region" description="Acidic residues" evidence="1">
    <location>
        <begin position="111"/>
        <end position="156"/>
    </location>
</feature>
<feature type="region of interest" description="Disordered" evidence="1">
    <location>
        <begin position="80"/>
        <end position="183"/>
    </location>
</feature>
<name>A0A897P0P6_9EURY</name>
<dbReference type="GeneID" id="68858959"/>
<sequence>MDCSRCGGDLEVYSLGEEEAYVCADCGFVDTPVDHEVSTQPDPEPWERALRRFYEKHVDGDAAIVGSGETAALVEIDRSQKPAVVPTDDTGAEHATAGLVGGGNERTAGGDEADGEDEASSDPGDEETDEEAETGDESDADGGTGEESDADDEADASEGTGEQAETDDESDADDGTAGDEQAA</sequence>
<dbReference type="Proteomes" id="UP000663292">
    <property type="component" value="Chromosome"/>
</dbReference>
<protein>
    <submittedName>
        <fullName evidence="2">Zn finger domain containing protein</fullName>
    </submittedName>
</protein>
<dbReference type="RefSeq" id="WP_229121089.1">
    <property type="nucleotide sequence ID" value="NZ_CP064791.1"/>
</dbReference>
<gene>
    <name evidence="2" type="ORF">HSEST_2324</name>
</gene>
<dbReference type="AlphaFoldDB" id="A0A897P0P6"/>
<reference evidence="2 3" key="1">
    <citation type="submission" date="2020-11" db="EMBL/GenBank/DDBJ databases">
        <title>Carbohydrate-dependent, anaerobic sulfur respiration: A novel catabolism in halophilic archaea.</title>
        <authorList>
            <person name="Sorokin D.Y."/>
            <person name="Messina E."/>
            <person name="Smedile F."/>
            <person name="La Cono V."/>
            <person name="Hallsworth J.E."/>
            <person name="Yakimov M.M."/>
        </authorList>
    </citation>
    <scope>NUCLEOTIDE SEQUENCE [LARGE SCALE GENOMIC DNA]</scope>
    <source>
        <strain evidence="2 3">HSR-Est</strain>
    </source>
</reference>
<evidence type="ECO:0000256" key="1">
    <source>
        <dbReference type="SAM" id="MobiDB-lite"/>
    </source>
</evidence>
<proteinExistence type="predicted"/>
<organism evidence="2 3">
    <name type="scientific">Halapricum desulfuricans</name>
    <dbReference type="NCBI Taxonomy" id="2841257"/>
    <lineage>
        <taxon>Archaea</taxon>
        <taxon>Methanobacteriati</taxon>
        <taxon>Methanobacteriota</taxon>
        <taxon>Stenosarchaea group</taxon>
        <taxon>Halobacteria</taxon>
        <taxon>Halobacteriales</taxon>
        <taxon>Haloarculaceae</taxon>
        <taxon>Halapricum</taxon>
    </lineage>
</organism>
<feature type="compositionally biased region" description="Acidic residues" evidence="1">
    <location>
        <begin position="164"/>
        <end position="183"/>
    </location>
</feature>
<keyword evidence="3" id="KW-1185">Reference proteome</keyword>
<accession>A0A897P0P6</accession>
<dbReference type="EMBL" id="CP064791">
    <property type="protein sequence ID" value="QSG15836.1"/>
    <property type="molecule type" value="Genomic_DNA"/>
</dbReference>
<evidence type="ECO:0000313" key="2">
    <source>
        <dbReference type="EMBL" id="QSG15836.1"/>
    </source>
</evidence>